<organism evidence="1 2">
    <name type="scientific">Salix udensis</name>
    <dbReference type="NCBI Taxonomy" id="889485"/>
    <lineage>
        <taxon>Eukaryota</taxon>
        <taxon>Viridiplantae</taxon>
        <taxon>Streptophyta</taxon>
        <taxon>Embryophyta</taxon>
        <taxon>Tracheophyta</taxon>
        <taxon>Spermatophyta</taxon>
        <taxon>Magnoliopsida</taxon>
        <taxon>eudicotyledons</taxon>
        <taxon>Gunneridae</taxon>
        <taxon>Pentapetalae</taxon>
        <taxon>rosids</taxon>
        <taxon>fabids</taxon>
        <taxon>Malpighiales</taxon>
        <taxon>Salicaceae</taxon>
        <taxon>Saliceae</taxon>
        <taxon>Salix</taxon>
    </lineage>
</organism>
<gene>
    <name evidence="1" type="ORF">OIU84_029891</name>
</gene>
<sequence length="85" mass="9812">MLLIAQWEDEQIEDSLLLTINICYPKSRSNIRNNKTENPSLLLHLHPNRSKWLVLSKRLSIQGTSKFKKLESNVPRENGAWNKGG</sequence>
<protein>
    <submittedName>
        <fullName evidence="1">Uncharacterized protein</fullName>
    </submittedName>
</protein>
<evidence type="ECO:0000313" key="1">
    <source>
        <dbReference type="EMBL" id="KAJ6419858.1"/>
    </source>
</evidence>
<accession>A0AAD6KA96</accession>
<dbReference type="AlphaFoldDB" id="A0AAD6KA96"/>
<dbReference type="Proteomes" id="UP001162972">
    <property type="component" value="Chromosome 7"/>
</dbReference>
<comment type="caution">
    <text evidence="1">The sequence shown here is derived from an EMBL/GenBank/DDBJ whole genome shotgun (WGS) entry which is preliminary data.</text>
</comment>
<evidence type="ECO:0000313" key="2">
    <source>
        <dbReference type="Proteomes" id="UP001162972"/>
    </source>
</evidence>
<reference evidence="1 2" key="1">
    <citation type="journal article" date="2023" name="Int. J. Mol. Sci.">
        <title>De Novo Assembly and Annotation of 11 Diverse Shrub Willow (Salix) Genomes Reveals Novel Gene Organization in Sex-Linked Regions.</title>
        <authorList>
            <person name="Hyden B."/>
            <person name="Feng K."/>
            <person name="Yates T.B."/>
            <person name="Jawdy S."/>
            <person name="Cereghino C."/>
            <person name="Smart L.B."/>
            <person name="Muchero W."/>
        </authorList>
    </citation>
    <scope>NUCLEOTIDE SEQUENCE [LARGE SCALE GENOMIC DNA]</scope>
    <source>
        <tissue evidence="1">Shoot tip</tissue>
    </source>
</reference>
<proteinExistence type="predicted"/>
<name>A0AAD6KA96_9ROSI</name>
<keyword evidence="2" id="KW-1185">Reference proteome</keyword>
<dbReference type="EMBL" id="JAPFFJ010000009">
    <property type="protein sequence ID" value="KAJ6419858.1"/>
    <property type="molecule type" value="Genomic_DNA"/>
</dbReference>